<comment type="caution">
    <text evidence="2">The sequence shown here is derived from an EMBL/GenBank/DDBJ whole genome shotgun (WGS) entry which is preliminary data.</text>
</comment>
<dbReference type="EMBL" id="VWAW01000008">
    <property type="protein sequence ID" value="KAA5173763.1"/>
    <property type="molecule type" value="Genomic_DNA"/>
</dbReference>
<organism evidence="2 3">
    <name type="scientific">Bacteroides fragilis</name>
    <dbReference type="NCBI Taxonomy" id="817"/>
    <lineage>
        <taxon>Bacteria</taxon>
        <taxon>Pseudomonadati</taxon>
        <taxon>Bacteroidota</taxon>
        <taxon>Bacteroidia</taxon>
        <taxon>Bacteroidales</taxon>
        <taxon>Bacteroidaceae</taxon>
        <taxon>Bacteroides</taxon>
    </lineage>
</organism>
<proteinExistence type="predicted"/>
<reference evidence="2 3" key="1">
    <citation type="journal article" date="2019" name="Nat. Med.">
        <title>A library of human gut bacterial isolates paired with longitudinal multiomics data enables mechanistic microbiome research.</title>
        <authorList>
            <person name="Poyet M."/>
            <person name="Groussin M."/>
            <person name="Gibbons S.M."/>
            <person name="Avila-Pacheco J."/>
            <person name="Jiang X."/>
            <person name="Kearney S.M."/>
            <person name="Perrotta A.R."/>
            <person name="Berdy B."/>
            <person name="Zhao S."/>
            <person name="Lieberman T.D."/>
            <person name="Swanson P.K."/>
            <person name="Smith M."/>
            <person name="Roesemann S."/>
            <person name="Alexander J.E."/>
            <person name="Rich S.A."/>
            <person name="Livny J."/>
            <person name="Vlamakis H."/>
            <person name="Clish C."/>
            <person name="Bullock K."/>
            <person name="Deik A."/>
            <person name="Scott J."/>
            <person name="Pierce K.A."/>
            <person name="Xavier R.J."/>
            <person name="Alm E.J."/>
        </authorList>
    </citation>
    <scope>NUCLEOTIDE SEQUENCE [LARGE SCALE GENOMIC DNA]</scope>
    <source>
        <strain evidence="2 3">BIOML-A7</strain>
    </source>
</reference>
<dbReference type="AlphaFoldDB" id="A0A642L3E5"/>
<sequence>MQEEKNNGTSNVPADNLESLFLDSQETYQEAQVRTAEENKGFAKTEFFKLDKLGTYRLRVLPAIPSSDGSTGRKSYEHPVHQMLLEIEKPSEGGKAQYVYVNAVRATDAGFPLDIIDTYRKAAVAAAKETGDEKLAEKIGGGSFGGGLKFSYVHCMYVFDMNERAKGVQLLTLSHSQYKELDDRKFKLWQKKLAKNPKYPCPVSSVKDAYPVEIEKKKNGQKTEYTISIDNESDTDELSIEELTTLMNMPRLPEVILRYTRYQFGATIEFLKQFDTKYGLQVMETDEMKEAIATLEAELPKTDTSSFSFDKRNKDAKENAESGALSLDMLLDKFDRLQEQLLGDKTEQGQELRAMIRTFIEQEKLGIRVTRTTTNEVLLDMIENQMQKQGEESEPQASAGTDETPAEEPAATQEGVSEEPAPRRRR</sequence>
<evidence type="ECO:0000256" key="1">
    <source>
        <dbReference type="SAM" id="MobiDB-lite"/>
    </source>
</evidence>
<feature type="region of interest" description="Disordered" evidence="1">
    <location>
        <begin position="384"/>
        <end position="426"/>
    </location>
</feature>
<dbReference type="Proteomes" id="UP000436803">
    <property type="component" value="Unassembled WGS sequence"/>
</dbReference>
<evidence type="ECO:0000313" key="3">
    <source>
        <dbReference type="Proteomes" id="UP000436803"/>
    </source>
</evidence>
<name>A0A642L3E5_BACFG</name>
<gene>
    <name evidence="2" type="ORF">F2Z29_11205</name>
</gene>
<evidence type="ECO:0000313" key="2">
    <source>
        <dbReference type="EMBL" id="KAA5173763.1"/>
    </source>
</evidence>
<accession>A0A642L3E5</accession>
<protein>
    <submittedName>
        <fullName evidence="2">Uncharacterized protein</fullName>
    </submittedName>
</protein>